<name>A0A2H0XAZ2_UNCKA</name>
<reference evidence="2" key="1">
    <citation type="submission" date="2017-09" db="EMBL/GenBank/DDBJ databases">
        <title>Depth-based differentiation of microbial function through sediment-hosted aquifers and enrichment of novel symbionts in the deep terrestrial subsurface.</title>
        <authorList>
            <person name="Probst A.J."/>
            <person name="Ladd B."/>
            <person name="Jarett J.K."/>
            <person name="Geller-Mcgrath D.E."/>
            <person name="Sieber C.M.K."/>
            <person name="Emerson J.B."/>
            <person name="Anantharaman K."/>
            <person name="Thomas B.C."/>
            <person name="Malmstrom R."/>
            <person name="Stieglmeier M."/>
            <person name="Klingl A."/>
            <person name="Woyke T."/>
            <person name="Ryan C.M."/>
            <person name="Banfield J.F."/>
        </authorList>
    </citation>
    <scope>NUCLEOTIDE SEQUENCE [LARGE SCALE GENOMIC DNA]</scope>
</reference>
<comment type="caution">
    <text evidence="1">The sequence shown here is derived from an EMBL/GenBank/DDBJ whole genome shotgun (WGS) entry which is preliminary data.</text>
</comment>
<dbReference type="AlphaFoldDB" id="A0A2H0XAZ2"/>
<sequence>MHALAKEEVKKELFGSVRWLKSSWKKAGKRKGRGEMALLVKTNSPIKTESLYIYYLFYLVKVKRKMNEKKKSGNVE</sequence>
<dbReference type="EMBL" id="PEYU01000084">
    <property type="protein sequence ID" value="PIS22093.1"/>
    <property type="molecule type" value="Genomic_DNA"/>
</dbReference>
<evidence type="ECO:0000313" key="1">
    <source>
        <dbReference type="EMBL" id="PIS22093.1"/>
    </source>
</evidence>
<accession>A0A2H0XAZ2</accession>
<dbReference type="Proteomes" id="UP000231252">
    <property type="component" value="Unassembled WGS sequence"/>
</dbReference>
<proteinExistence type="predicted"/>
<gene>
    <name evidence="1" type="ORF">COT50_03795</name>
</gene>
<protein>
    <submittedName>
        <fullName evidence="1">Uncharacterized protein</fullName>
    </submittedName>
</protein>
<organism evidence="1 2">
    <name type="scientific">candidate division WWE3 bacterium CG08_land_8_20_14_0_20_41_10</name>
    <dbReference type="NCBI Taxonomy" id="1975085"/>
    <lineage>
        <taxon>Bacteria</taxon>
        <taxon>Katanobacteria</taxon>
    </lineage>
</organism>
<evidence type="ECO:0000313" key="2">
    <source>
        <dbReference type="Proteomes" id="UP000231252"/>
    </source>
</evidence>